<dbReference type="EMBL" id="JAALHA020000018">
    <property type="protein sequence ID" value="MDR9898473.1"/>
    <property type="molecule type" value="Genomic_DNA"/>
</dbReference>
<comment type="caution">
    <text evidence="1">The sequence shown here is derived from an EMBL/GenBank/DDBJ whole genome shotgun (WGS) entry which is preliminary data.</text>
</comment>
<dbReference type="AlphaFoldDB" id="A0AAP5MCL2"/>
<accession>A0AAP5MCL2</accession>
<proteinExistence type="predicted"/>
<evidence type="ECO:0000313" key="1">
    <source>
        <dbReference type="EMBL" id="MDR9898473.1"/>
    </source>
</evidence>
<organism evidence="1 2">
    <name type="scientific">Aetokthonos hydrillicola Thurmond2011</name>
    <dbReference type="NCBI Taxonomy" id="2712845"/>
    <lineage>
        <taxon>Bacteria</taxon>
        <taxon>Bacillati</taxon>
        <taxon>Cyanobacteriota</taxon>
        <taxon>Cyanophyceae</taxon>
        <taxon>Nostocales</taxon>
        <taxon>Hapalosiphonaceae</taxon>
        <taxon>Aetokthonos</taxon>
    </lineage>
</organism>
<keyword evidence="2" id="KW-1185">Reference proteome</keyword>
<reference evidence="2" key="1">
    <citation type="journal article" date="2021" name="Science">
        <title>Hunting the eagle killer: A cyanobacterial neurotoxin causes vacuolar myelinopathy.</title>
        <authorList>
            <person name="Breinlinger S."/>
            <person name="Phillips T.J."/>
            <person name="Haram B.N."/>
            <person name="Mares J."/>
            <person name="Martinez Yerena J.A."/>
            <person name="Hrouzek P."/>
            <person name="Sobotka R."/>
            <person name="Henderson W.M."/>
            <person name="Schmieder P."/>
            <person name="Williams S.M."/>
            <person name="Lauderdale J.D."/>
            <person name="Wilde H.D."/>
            <person name="Gerrin W."/>
            <person name="Kust A."/>
            <person name="Washington J.W."/>
            <person name="Wagner C."/>
            <person name="Geier B."/>
            <person name="Liebeke M."/>
            <person name="Enke H."/>
            <person name="Niedermeyer T.H.J."/>
            <person name="Wilde S.B."/>
        </authorList>
    </citation>
    <scope>NUCLEOTIDE SEQUENCE [LARGE SCALE GENOMIC DNA]</scope>
    <source>
        <strain evidence="2">Thurmond2011</strain>
    </source>
</reference>
<dbReference type="Proteomes" id="UP000667802">
    <property type="component" value="Unassembled WGS sequence"/>
</dbReference>
<gene>
    <name evidence="1" type="ORF">G7B40_028515</name>
</gene>
<evidence type="ECO:0000313" key="2">
    <source>
        <dbReference type="Proteomes" id="UP000667802"/>
    </source>
</evidence>
<dbReference type="RefSeq" id="WP_208354744.1">
    <property type="nucleotide sequence ID" value="NZ_JAALHA020000018.1"/>
</dbReference>
<name>A0AAP5MCL2_9CYAN</name>
<sequence>MQLEFIPVEKFYVAIIGWKLDGDRKPIRTEKFSQRSHFTQHLRSHLQQWL</sequence>
<protein>
    <submittedName>
        <fullName evidence="1">Uncharacterized protein</fullName>
    </submittedName>
</protein>